<dbReference type="AlphaFoldDB" id="A0A935UGT4"/>
<keyword evidence="2 4" id="KW-0081">Bacteriolytic enzyme</keyword>
<name>A0A935UGT4_9PROT</name>
<comment type="similarity">
    <text evidence="4">Belongs to the glycosyl hydrolase 24 family.</text>
</comment>
<proteinExistence type="inferred from homology"/>
<evidence type="ECO:0000256" key="5">
    <source>
        <dbReference type="SAM" id="MobiDB-lite"/>
    </source>
</evidence>
<dbReference type="InterPro" id="IPR023347">
    <property type="entry name" value="Lysozyme_dom_sf"/>
</dbReference>
<accession>A0A935UGT4</accession>
<dbReference type="CDD" id="cd00737">
    <property type="entry name" value="lyz_endolysin_autolysin"/>
    <property type="match status" value="1"/>
</dbReference>
<keyword evidence="1 4" id="KW-0929">Antimicrobial</keyword>
<sequence>MSGRRCATPHSPKATGCSPSFSLSSLAPPCHRRFHFNLGAGRLQTSTLRRRINLRDWQTAGKEFRRWIHGRGMVLPGLVARREAEAKLLTGNGGLEG</sequence>
<dbReference type="GO" id="GO:0009253">
    <property type="term" value="P:peptidoglycan catabolic process"/>
    <property type="evidence" value="ECO:0007669"/>
    <property type="project" value="InterPro"/>
</dbReference>
<dbReference type="GO" id="GO:0016998">
    <property type="term" value="P:cell wall macromolecule catabolic process"/>
    <property type="evidence" value="ECO:0007669"/>
    <property type="project" value="InterPro"/>
</dbReference>
<protein>
    <recommendedName>
        <fullName evidence="4">Lysozyme</fullName>
        <ecNumber evidence="4">3.2.1.17</ecNumber>
    </recommendedName>
</protein>
<dbReference type="GO" id="GO:0031640">
    <property type="term" value="P:killing of cells of another organism"/>
    <property type="evidence" value="ECO:0007669"/>
    <property type="project" value="UniProtKB-KW"/>
</dbReference>
<evidence type="ECO:0000256" key="4">
    <source>
        <dbReference type="RuleBase" id="RU003788"/>
    </source>
</evidence>
<reference evidence="6 7" key="1">
    <citation type="submission" date="2020-10" db="EMBL/GenBank/DDBJ databases">
        <title>Connecting structure to function with the recovery of over 1000 high-quality activated sludge metagenome-assembled genomes encoding full-length rRNA genes using long-read sequencing.</title>
        <authorList>
            <person name="Singleton C.M."/>
            <person name="Petriglieri F."/>
            <person name="Kristensen J.M."/>
            <person name="Kirkegaard R.H."/>
            <person name="Michaelsen T.Y."/>
            <person name="Andersen M.H."/>
            <person name="Karst S.M."/>
            <person name="Dueholm M.S."/>
            <person name="Nielsen P.H."/>
            <person name="Albertsen M."/>
        </authorList>
    </citation>
    <scope>NUCLEOTIDE SEQUENCE [LARGE SCALE GENOMIC DNA]</scope>
    <source>
        <strain evidence="6">EsbW_18-Q3-R4-48_BATAC.285</strain>
    </source>
</reference>
<dbReference type="InterPro" id="IPR002196">
    <property type="entry name" value="Glyco_hydro_24"/>
</dbReference>
<keyword evidence="4" id="KW-0378">Hydrolase</keyword>
<dbReference type="EC" id="3.2.1.17" evidence="4"/>
<evidence type="ECO:0000313" key="6">
    <source>
        <dbReference type="EMBL" id="MBK7676401.1"/>
    </source>
</evidence>
<keyword evidence="4" id="KW-0326">Glycosidase</keyword>
<dbReference type="Pfam" id="PF00959">
    <property type="entry name" value="Phage_lysozyme"/>
    <property type="match status" value="1"/>
</dbReference>
<comment type="catalytic activity">
    <reaction evidence="4">
        <text>Hydrolysis of (1-&gt;4)-beta-linkages between N-acetylmuramic acid and N-acetyl-D-glucosamine residues in a peptidoglycan and between N-acetyl-D-glucosamine residues in chitodextrins.</text>
        <dbReference type="EC" id="3.2.1.17"/>
    </reaction>
</comment>
<dbReference type="GO" id="GO:0042742">
    <property type="term" value="P:defense response to bacterium"/>
    <property type="evidence" value="ECO:0007669"/>
    <property type="project" value="UniProtKB-KW"/>
</dbReference>
<dbReference type="InterPro" id="IPR023346">
    <property type="entry name" value="Lysozyme-like_dom_sf"/>
</dbReference>
<organism evidence="6 7">
    <name type="scientific">Candidatus Accumulibacter proximus</name>
    <dbReference type="NCBI Taxonomy" id="2954385"/>
    <lineage>
        <taxon>Bacteria</taxon>
        <taxon>Pseudomonadati</taxon>
        <taxon>Pseudomonadota</taxon>
        <taxon>Betaproteobacteria</taxon>
        <taxon>Candidatus Accumulibacter</taxon>
    </lineage>
</organism>
<feature type="region of interest" description="Disordered" evidence="5">
    <location>
        <begin position="1"/>
        <end position="21"/>
    </location>
</feature>
<dbReference type="PANTHER" id="PTHR38107">
    <property type="match status" value="1"/>
</dbReference>
<dbReference type="Gene3D" id="1.10.530.40">
    <property type="match status" value="1"/>
</dbReference>
<evidence type="ECO:0000256" key="3">
    <source>
        <dbReference type="ARBA" id="ARBA00023200"/>
    </source>
</evidence>
<dbReference type="Proteomes" id="UP000697998">
    <property type="component" value="Unassembled WGS sequence"/>
</dbReference>
<gene>
    <name evidence="6" type="ORF">IPJ27_17510</name>
</gene>
<evidence type="ECO:0000256" key="2">
    <source>
        <dbReference type="ARBA" id="ARBA00022638"/>
    </source>
</evidence>
<evidence type="ECO:0000256" key="1">
    <source>
        <dbReference type="ARBA" id="ARBA00022529"/>
    </source>
</evidence>
<keyword evidence="3" id="KW-1035">Host cytoplasm</keyword>
<comment type="caution">
    <text evidence="6">The sequence shown here is derived from an EMBL/GenBank/DDBJ whole genome shotgun (WGS) entry which is preliminary data.</text>
</comment>
<dbReference type="EMBL" id="JADJMH010000019">
    <property type="protein sequence ID" value="MBK7676401.1"/>
    <property type="molecule type" value="Genomic_DNA"/>
</dbReference>
<dbReference type="InterPro" id="IPR033907">
    <property type="entry name" value="Endolysin_autolysin"/>
</dbReference>
<dbReference type="InterPro" id="IPR051018">
    <property type="entry name" value="Bacteriophage_GH24"/>
</dbReference>
<dbReference type="GO" id="GO:0003796">
    <property type="term" value="F:lysozyme activity"/>
    <property type="evidence" value="ECO:0007669"/>
    <property type="project" value="UniProtKB-EC"/>
</dbReference>
<dbReference type="PANTHER" id="PTHR38107:SF3">
    <property type="entry name" value="LYSOZYME RRRD-RELATED"/>
    <property type="match status" value="1"/>
</dbReference>
<dbReference type="SUPFAM" id="SSF53955">
    <property type="entry name" value="Lysozyme-like"/>
    <property type="match status" value="1"/>
</dbReference>
<evidence type="ECO:0000313" key="7">
    <source>
        <dbReference type="Proteomes" id="UP000697998"/>
    </source>
</evidence>